<reference evidence="1 3" key="1">
    <citation type="journal article" date="2008" name="Science">
        <title>The Physcomitrella genome reveals evolutionary insights into the conquest of land by plants.</title>
        <authorList>
            <person name="Rensing S."/>
            <person name="Lang D."/>
            <person name="Zimmer A."/>
            <person name="Terry A."/>
            <person name="Salamov A."/>
            <person name="Shapiro H."/>
            <person name="Nishiyama T."/>
            <person name="Perroud P.-F."/>
            <person name="Lindquist E."/>
            <person name="Kamisugi Y."/>
            <person name="Tanahashi T."/>
            <person name="Sakakibara K."/>
            <person name="Fujita T."/>
            <person name="Oishi K."/>
            <person name="Shin-I T."/>
            <person name="Kuroki Y."/>
            <person name="Toyoda A."/>
            <person name="Suzuki Y."/>
            <person name="Hashimoto A."/>
            <person name="Yamaguchi K."/>
            <person name="Sugano A."/>
            <person name="Kohara Y."/>
            <person name="Fujiyama A."/>
            <person name="Anterola A."/>
            <person name="Aoki S."/>
            <person name="Ashton N."/>
            <person name="Barbazuk W.B."/>
            <person name="Barker E."/>
            <person name="Bennetzen J."/>
            <person name="Bezanilla M."/>
            <person name="Blankenship R."/>
            <person name="Cho S.H."/>
            <person name="Dutcher S."/>
            <person name="Estelle M."/>
            <person name="Fawcett J.A."/>
            <person name="Gundlach H."/>
            <person name="Hanada K."/>
            <person name="Heyl A."/>
            <person name="Hicks K.A."/>
            <person name="Hugh J."/>
            <person name="Lohr M."/>
            <person name="Mayer K."/>
            <person name="Melkozernov A."/>
            <person name="Murata T."/>
            <person name="Nelson D."/>
            <person name="Pils B."/>
            <person name="Prigge M."/>
            <person name="Reiss B."/>
            <person name="Renner T."/>
            <person name="Rombauts S."/>
            <person name="Rushton P."/>
            <person name="Sanderfoot A."/>
            <person name="Schween G."/>
            <person name="Shiu S.-H."/>
            <person name="Stueber K."/>
            <person name="Theodoulou F.L."/>
            <person name="Tu H."/>
            <person name="Van de Peer Y."/>
            <person name="Verrier P.J."/>
            <person name="Waters E."/>
            <person name="Wood A."/>
            <person name="Yang L."/>
            <person name="Cove D."/>
            <person name="Cuming A."/>
            <person name="Hasebe M."/>
            <person name="Lucas S."/>
            <person name="Mishler D.B."/>
            <person name="Reski R."/>
            <person name="Grigoriev I."/>
            <person name="Quatrano R.S."/>
            <person name="Boore J.L."/>
        </authorList>
    </citation>
    <scope>NUCLEOTIDE SEQUENCE [LARGE SCALE GENOMIC DNA]</scope>
    <source>
        <strain evidence="2 3">cv. Gransden 2004</strain>
    </source>
</reference>
<proteinExistence type="predicted"/>
<dbReference type="PaxDb" id="3218-PP1S202_46V6.1"/>
<protein>
    <submittedName>
        <fullName evidence="1 2">Uncharacterized protein</fullName>
    </submittedName>
</protein>
<accession>A0A2K1J388</accession>
<sequence length="187" mass="20804">MPTCCLLANLTGQLMIPAGRRHSAVRRHRRRHGTDTDFVCMIPTSAPHPVSDRRQLACDPNNCRGPRSGTPAPTFNNRSVLMSCFSSSDSTAFVISSYFYYSIQVAMPRWLNAHERALIVEMHEDEKVLDLQAHRRAEELQAAKEQLDASGLTQQQPPFEGRHQTGAFTTSACTTNAVYQPGETDVS</sequence>
<organism evidence="1">
    <name type="scientific">Physcomitrium patens</name>
    <name type="common">Spreading-leaved earth moss</name>
    <name type="synonym">Physcomitrella patens</name>
    <dbReference type="NCBI Taxonomy" id="3218"/>
    <lineage>
        <taxon>Eukaryota</taxon>
        <taxon>Viridiplantae</taxon>
        <taxon>Streptophyta</taxon>
        <taxon>Embryophyta</taxon>
        <taxon>Bryophyta</taxon>
        <taxon>Bryophytina</taxon>
        <taxon>Bryopsida</taxon>
        <taxon>Funariidae</taxon>
        <taxon>Funariales</taxon>
        <taxon>Funariaceae</taxon>
        <taxon>Physcomitrium</taxon>
    </lineage>
</organism>
<dbReference type="EMBL" id="ABEU02000017">
    <property type="protein sequence ID" value="PNR35995.1"/>
    <property type="molecule type" value="Genomic_DNA"/>
</dbReference>
<gene>
    <name evidence="1" type="ORF">PHYPA_021845</name>
</gene>
<evidence type="ECO:0000313" key="2">
    <source>
        <dbReference type="EnsemblPlants" id="Pp3c17_9301V3.1"/>
    </source>
</evidence>
<keyword evidence="3" id="KW-1185">Reference proteome</keyword>
<reference evidence="1 3" key="2">
    <citation type="journal article" date="2018" name="Plant J.">
        <title>The Physcomitrella patens chromosome-scale assembly reveals moss genome structure and evolution.</title>
        <authorList>
            <person name="Lang D."/>
            <person name="Ullrich K.K."/>
            <person name="Murat F."/>
            <person name="Fuchs J."/>
            <person name="Jenkins J."/>
            <person name="Haas F.B."/>
            <person name="Piednoel M."/>
            <person name="Gundlach H."/>
            <person name="Van Bel M."/>
            <person name="Meyberg R."/>
            <person name="Vives C."/>
            <person name="Morata J."/>
            <person name="Symeonidi A."/>
            <person name="Hiss M."/>
            <person name="Muchero W."/>
            <person name="Kamisugi Y."/>
            <person name="Saleh O."/>
            <person name="Blanc G."/>
            <person name="Decker E.L."/>
            <person name="van Gessel N."/>
            <person name="Grimwood J."/>
            <person name="Hayes R.D."/>
            <person name="Graham S.W."/>
            <person name="Gunter L.E."/>
            <person name="McDaniel S.F."/>
            <person name="Hoernstein S.N.W."/>
            <person name="Larsson A."/>
            <person name="Li F.W."/>
            <person name="Perroud P.F."/>
            <person name="Phillips J."/>
            <person name="Ranjan P."/>
            <person name="Rokshar D.S."/>
            <person name="Rothfels C.J."/>
            <person name="Schneider L."/>
            <person name="Shu S."/>
            <person name="Stevenson D.W."/>
            <person name="Thummler F."/>
            <person name="Tillich M."/>
            <person name="Villarreal Aguilar J.C."/>
            <person name="Widiez T."/>
            <person name="Wong G.K."/>
            <person name="Wymore A."/>
            <person name="Zhang Y."/>
            <person name="Zimmer A.D."/>
            <person name="Quatrano R.S."/>
            <person name="Mayer K.F.X."/>
            <person name="Goodstein D."/>
            <person name="Casacuberta J.M."/>
            <person name="Vandepoele K."/>
            <person name="Reski R."/>
            <person name="Cuming A.C."/>
            <person name="Tuskan G.A."/>
            <person name="Maumus F."/>
            <person name="Salse J."/>
            <person name="Schmutz J."/>
            <person name="Rensing S.A."/>
        </authorList>
    </citation>
    <scope>NUCLEOTIDE SEQUENCE [LARGE SCALE GENOMIC DNA]</scope>
    <source>
        <strain evidence="2 3">cv. Gransden 2004</strain>
    </source>
</reference>
<dbReference type="Proteomes" id="UP000006727">
    <property type="component" value="Chromosome 17"/>
</dbReference>
<evidence type="ECO:0000313" key="1">
    <source>
        <dbReference type="EMBL" id="PNR35995.1"/>
    </source>
</evidence>
<reference evidence="2" key="3">
    <citation type="submission" date="2020-12" db="UniProtKB">
        <authorList>
            <consortium name="EnsemblPlants"/>
        </authorList>
    </citation>
    <scope>IDENTIFICATION</scope>
</reference>
<dbReference type="InParanoid" id="A0A2K1J388"/>
<dbReference type="Gramene" id="Pp3c17_9301V3.1">
    <property type="protein sequence ID" value="Pp3c17_9301V3.1"/>
    <property type="gene ID" value="Pp3c17_9301"/>
</dbReference>
<name>A0A2K1J388_PHYPA</name>
<evidence type="ECO:0000313" key="3">
    <source>
        <dbReference type="Proteomes" id="UP000006727"/>
    </source>
</evidence>
<dbReference type="AlphaFoldDB" id="A0A2K1J388"/>
<dbReference type="EnsemblPlants" id="Pp3c17_9301V3.1">
    <property type="protein sequence ID" value="Pp3c17_9301V3.1"/>
    <property type="gene ID" value="Pp3c17_9301"/>
</dbReference>